<protein>
    <submittedName>
        <fullName evidence="1">Uncharacterized protein</fullName>
    </submittedName>
</protein>
<keyword evidence="2" id="KW-1185">Reference proteome</keyword>
<sequence>MLEAVPSQYTLSGWGHHAELRSFDIARFSVVMRKANRPSGDSFDHARWGSGEAKHKVERRFGWTGASIVRHLANDPGRDEVQIGDQAR</sequence>
<organism evidence="1 2">
    <name type="scientific">Penicillium desertorum</name>
    <dbReference type="NCBI Taxonomy" id="1303715"/>
    <lineage>
        <taxon>Eukaryota</taxon>
        <taxon>Fungi</taxon>
        <taxon>Dikarya</taxon>
        <taxon>Ascomycota</taxon>
        <taxon>Pezizomycotina</taxon>
        <taxon>Eurotiomycetes</taxon>
        <taxon>Eurotiomycetidae</taxon>
        <taxon>Eurotiales</taxon>
        <taxon>Aspergillaceae</taxon>
        <taxon>Penicillium</taxon>
    </lineage>
</organism>
<accession>A0A9W9WS39</accession>
<reference evidence="1" key="1">
    <citation type="submission" date="2022-12" db="EMBL/GenBank/DDBJ databases">
        <authorList>
            <person name="Petersen C."/>
        </authorList>
    </citation>
    <scope>NUCLEOTIDE SEQUENCE</scope>
    <source>
        <strain evidence="1">IBT 17660</strain>
    </source>
</reference>
<proteinExistence type="predicted"/>
<dbReference type="AlphaFoldDB" id="A0A9W9WS39"/>
<dbReference type="Proteomes" id="UP001147760">
    <property type="component" value="Unassembled WGS sequence"/>
</dbReference>
<evidence type="ECO:0000313" key="1">
    <source>
        <dbReference type="EMBL" id="KAJ5472247.1"/>
    </source>
</evidence>
<evidence type="ECO:0000313" key="2">
    <source>
        <dbReference type="Proteomes" id="UP001147760"/>
    </source>
</evidence>
<name>A0A9W9WS39_9EURO</name>
<reference evidence="1" key="2">
    <citation type="journal article" date="2023" name="IMA Fungus">
        <title>Comparative genomic study of the Penicillium genus elucidates a diverse pangenome and 15 lateral gene transfer events.</title>
        <authorList>
            <person name="Petersen C."/>
            <person name="Sorensen T."/>
            <person name="Nielsen M.R."/>
            <person name="Sondergaard T.E."/>
            <person name="Sorensen J.L."/>
            <person name="Fitzpatrick D.A."/>
            <person name="Frisvad J.C."/>
            <person name="Nielsen K.L."/>
        </authorList>
    </citation>
    <scope>NUCLEOTIDE SEQUENCE</scope>
    <source>
        <strain evidence="1">IBT 17660</strain>
    </source>
</reference>
<dbReference type="EMBL" id="JAPWDO010000004">
    <property type="protein sequence ID" value="KAJ5472247.1"/>
    <property type="molecule type" value="Genomic_DNA"/>
</dbReference>
<comment type="caution">
    <text evidence="1">The sequence shown here is derived from an EMBL/GenBank/DDBJ whole genome shotgun (WGS) entry which is preliminary data.</text>
</comment>
<gene>
    <name evidence="1" type="ORF">N7530_006248</name>
</gene>